<evidence type="ECO:0000259" key="1">
    <source>
        <dbReference type="PROSITE" id="PS50878"/>
    </source>
</evidence>
<dbReference type="SUPFAM" id="SSF56672">
    <property type="entry name" value="DNA/RNA polymerases"/>
    <property type="match status" value="1"/>
</dbReference>
<dbReference type="EMBL" id="JAUCMX010000039">
    <property type="protein sequence ID" value="KAK3506377.1"/>
    <property type="molecule type" value="Genomic_DNA"/>
</dbReference>
<proteinExistence type="predicted"/>
<dbReference type="GO" id="GO:0016706">
    <property type="term" value="F:2-oxoglutarate-dependent dioxygenase activity"/>
    <property type="evidence" value="ECO:0007669"/>
    <property type="project" value="InterPro"/>
</dbReference>
<dbReference type="Proteomes" id="UP001274896">
    <property type="component" value="Unassembled WGS sequence"/>
</dbReference>
<dbReference type="InterPro" id="IPR043502">
    <property type="entry name" value="DNA/RNA_pol_sf"/>
</dbReference>
<comment type="caution">
    <text evidence="2">The sequence shown here is derived from an EMBL/GenBank/DDBJ whole genome shotgun (WGS) entry which is preliminary data.</text>
</comment>
<feature type="domain" description="Reverse transcriptase" evidence="1">
    <location>
        <begin position="157"/>
        <end position="403"/>
    </location>
</feature>
<evidence type="ECO:0000313" key="3">
    <source>
        <dbReference type="Proteomes" id="UP001274896"/>
    </source>
</evidence>
<dbReference type="InterPro" id="IPR000477">
    <property type="entry name" value="RT_dom"/>
</dbReference>
<dbReference type="PANTHER" id="PTHR47510:SF3">
    <property type="entry name" value="ENDO_EXONUCLEASE_PHOSPHATASE DOMAIN-CONTAINING PROTEIN"/>
    <property type="match status" value="1"/>
</dbReference>
<dbReference type="AlphaFoldDB" id="A0AAE0PR98"/>
<dbReference type="PROSITE" id="PS50878">
    <property type="entry name" value="RT_POL"/>
    <property type="match status" value="1"/>
</dbReference>
<dbReference type="InterPro" id="IPR015095">
    <property type="entry name" value="AlkB_hom8_N"/>
</dbReference>
<accession>A0AAE0PR98</accession>
<dbReference type="Pfam" id="PF09004">
    <property type="entry name" value="ALKBH8_N"/>
    <property type="match status" value="1"/>
</dbReference>
<name>A0AAE0PR98_9TELE</name>
<evidence type="ECO:0000313" key="2">
    <source>
        <dbReference type="EMBL" id="KAK3506377.1"/>
    </source>
</evidence>
<gene>
    <name evidence="2" type="ORF">QTP70_002308</name>
</gene>
<protein>
    <recommendedName>
        <fullName evidence="1">Reverse transcriptase domain-containing protein</fullName>
    </recommendedName>
</protein>
<dbReference type="GO" id="GO:0008168">
    <property type="term" value="F:methyltransferase activity"/>
    <property type="evidence" value="ECO:0007669"/>
    <property type="project" value="InterPro"/>
</dbReference>
<sequence>MTREVQRLLGERNITFRSGNRTLYSSARANLKRGMREAKSDYRRRIEDHLNNRRQVWQGVWHLTNYRANLGAADGDATLAEELNLFFAPFYVEPPETATVQPMVHSSFTLTAEEHEVRRTLRAVNPRKAVRPDGIPGRVLKDCANQLGGVFTMIFNQSFSQSTIPPCLKSSTIIPLPKKPHISNLNGYWPGALTPVVIKCFEKLVWGHITSLLPQRFEPHQFAYRSNRSMGDAVATALHAALSHLEQQGSYVLLLFVDFSSTFNTILPYKLMDKLGDLGLPHSTFMWIYSFLTGRSQRVRVGHHTSTVLSISTGSPQGCVLSPLLNSFLTHDYTPTHHSNTIVKFADDITVAGLISAGDKSAYRSVNTSELLKKTQQRLHFLRVLRKSNITQRLLVSFYRCSIESLLTYCICVWYTSCTVAQRKALQRVINTAQKIIGCPLLTLEELHSSRCLKIAQNIIKDTAHPGHHLFELLLSAKPRNLCNSLTVVGVGQSVTALTLLESISTPRLEMT</sequence>
<keyword evidence="3" id="KW-1185">Reference proteome</keyword>
<dbReference type="Pfam" id="PF00078">
    <property type="entry name" value="RVT_1"/>
    <property type="match status" value="1"/>
</dbReference>
<reference evidence="2" key="1">
    <citation type="submission" date="2023-06" db="EMBL/GenBank/DDBJ databases">
        <title>Male Hemibagrus guttatus genome.</title>
        <authorList>
            <person name="Bian C."/>
        </authorList>
    </citation>
    <scope>NUCLEOTIDE SEQUENCE</scope>
    <source>
        <strain evidence="2">Male_cb2023</strain>
        <tissue evidence="2">Muscle</tissue>
    </source>
</reference>
<organism evidence="2 3">
    <name type="scientific">Hemibagrus guttatus</name>
    <dbReference type="NCBI Taxonomy" id="175788"/>
    <lineage>
        <taxon>Eukaryota</taxon>
        <taxon>Metazoa</taxon>
        <taxon>Chordata</taxon>
        <taxon>Craniata</taxon>
        <taxon>Vertebrata</taxon>
        <taxon>Euteleostomi</taxon>
        <taxon>Actinopterygii</taxon>
        <taxon>Neopterygii</taxon>
        <taxon>Teleostei</taxon>
        <taxon>Ostariophysi</taxon>
        <taxon>Siluriformes</taxon>
        <taxon>Bagridae</taxon>
        <taxon>Hemibagrus</taxon>
    </lineage>
</organism>
<dbReference type="PANTHER" id="PTHR47510">
    <property type="entry name" value="REVERSE TRANSCRIPTASE DOMAIN-CONTAINING PROTEIN"/>
    <property type="match status" value="1"/>
</dbReference>